<accession>A0A2Y9S227</accession>
<dbReference type="Proteomes" id="UP000248480">
    <property type="component" value="Unplaced"/>
</dbReference>
<evidence type="ECO:0000313" key="8">
    <source>
        <dbReference type="Proteomes" id="UP000248480"/>
    </source>
</evidence>
<evidence type="ECO:0000256" key="4">
    <source>
        <dbReference type="ARBA" id="ARBA00022729"/>
    </source>
</evidence>
<keyword evidence="6" id="KW-0929">Antimicrobial</keyword>
<protein>
    <recommendedName>
        <fullName evidence="6">Beta-defensin</fullName>
    </recommendedName>
</protein>
<dbReference type="CTD" id="245928"/>
<sequence length="70" mass="8147">MKIFYHLFHFLCCATLILPATCSFVDPDRCLKYNGHCKRSCATDEKQVDICFSPSKICCAERLYEEDNLF</sequence>
<dbReference type="OrthoDB" id="9835764at2759"/>
<dbReference type="GO" id="GO:0042742">
    <property type="term" value="P:defense response to bacterium"/>
    <property type="evidence" value="ECO:0007669"/>
    <property type="project" value="UniProtKB-UniRule"/>
</dbReference>
<evidence type="ECO:0000313" key="9">
    <source>
        <dbReference type="RefSeq" id="XP_023598434.1"/>
    </source>
</evidence>
<keyword evidence="4 6" id="KW-0732">Signal</keyword>
<feature type="signal peptide" evidence="6">
    <location>
        <begin position="1"/>
        <end position="23"/>
    </location>
</feature>
<evidence type="ECO:0000256" key="3">
    <source>
        <dbReference type="ARBA" id="ARBA00022525"/>
    </source>
</evidence>
<evidence type="ECO:0000256" key="6">
    <source>
        <dbReference type="RuleBase" id="RU231113"/>
    </source>
</evidence>
<dbReference type="FunCoup" id="A0A2Y9S227">
    <property type="interactions" value="11"/>
</dbReference>
<dbReference type="InterPro" id="IPR025933">
    <property type="entry name" value="Beta_defensin_dom"/>
</dbReference>
<dbReference type="GeneID" id="111822822"/>
<dbReference type="InParanoid" id="A0A2Y9S227"/>
<dbReference type="GO" id="GO:0005576">
    <property type="term" value="C:extracellular region"/>
    <property type="evidence" value="ECO:0007669"/>
    <property type="project" value="UniProtKB-SubCell"/>
</dbReference>
<gene>
    <name evidence="9" type="primary">DEFB114</name>
</gene>
<dbReference type="STRING" id="127582.A0A2Y9S227"/>
<evidence type="ECO:0000256" key="2">
    <source>
        <dbReference type="ARBA" id="ARBA00007371"/>
    </source>
</evidence>
<keyword evidence="5" id="KW-1015">Disulfide bond</keyword>
<feature type="domain" description="Beta-defensin" evidence="7">
    <location>
        <begin position="29"/>
        <end position="59"/>
    </location>
</feature>
<name>A0A2Y9S227_TRIMA</name>
<dbReference type="AlphaFoldDB" id="A0A2Y9S227"/>
<keyword evidence="6" id="KW-0044">Antibiotic</keyword>
<evidence type="ECO:0000256" key="5">
    <source>
        <dbReference type="ARBA" id="ARBA00023157"/>
    </source>
</evidence>
<comment type="function">
    <text evidence="6">Has antibacterial activity.</text>
</comment>
<evidence type="ECO:0000259" key="7">
    <source>
        <dbReference type="Pfam" id="PF13841"/>
    </source>
</evidence>
<comment type="similarity">
    <text evidence="2 6">Belongs to the beta-defensin family.</text>
</comment>
<dbReference type="RefSeq" id="XP_023598434.1">
    <property type="nucleotide sequence ID" value="XM_023742666.1"/>
</dbReference>
<comment type="subcellular location">
    <subcellularLocation>
        <location evidence="1 6">Secreted</location>
    </subcellularLocation>
</comment>
<keyword evidence="8" id="KW-1185">Reference proteome</keyword>
<proteinExistence type="inferred from homology"/>
<organism evidence="8 9">
    <name type="scientific">Trichechus manatus latirostris</name>
    <name type="common">Florida manatee</name>
    <dbReference type="NCBI Taxonomy" id="127582"/>
    <lineage>
        <taxon>Eukaryota</taxon>
        <taxon>Metazoa</taxon>
        <taxon>Chordata</taxon>
        <taxon>Craniata</taxon>
        <taxon>Vertebrata</taxon>
        <taxon>Euteleostomi</taxon>
        <taxon>Mammalia</taxon>
        <taxon>Eutheria</taxon>
        <taxon>Afrotheria</taxon>
        <taxon>Sirenia</taxon>
        <taxon>Trichechidae</taxon>
        <taxon>Trichechus</taxon>
    </lineage>
</organism>
<keyword evidence="6" id="KW-0211">Defensin</keyword>
<dbReference type="KEGG" id="tmu:111822822"/>
<evidence type="ECO:0000256" key="1">
    <source>
        <dbReference type="ARBA" id="ARBA00004613"/>
    </source>
</evidence>
<reference evidence="9" key="1">
    <citation type="submission" date="2025-08" db="UniProtKB">
        <authorList>
            <consortium name="RefSeq"/>
        </authorList>
    </citation>
    <scope>IDENTIFICATION</scope>
</reference>
<dbReference type="Pfam" id="PF13841">
    <property type="entry name" value="Defensin_beta_2"/>
    <property type="match status" value="1"/>
</dbReference>
<dbReference type="GO" id="GO:0045087">
    <property type="term" value="P:innate immune response"/>
    <property type="evidence" value="ECO:0007669"/>
    <property type="project" value="InterPro"/>
</dbReference>
<keyword evidence="3 6" id="KW-0964">Secreted</keyword>
<feature type="chain" id="PRO_5015801056" description="Beta-defensin" evidence="6">
    <location>
        <begin position="24"/>
        <end position="70"/>
    </location>
</feature>